<evidence type="ECO:0000313" key="2">
    <source>
        <dbReference type="Proteomes" id="UP001243375"/>
    </source>
</evidence>
<accession>A0ACC2XPE7</accession>
<evidence type="ECO:0000313" key="1">
    <source>
        <dbReference type="EMBL" id="KAJ9125493.1"/>
    </source>
</evidence>
<sequence>MGNNQSHNGSRSGGNASPTEGTASSSRAANLSGIIFNRDRAASSASFASLTGARNRDKDAANALSTPPDLIDGGHLHPQGQYAQRNPDYNQAIVKGLIIQKKLAPFYRGLEDYEPEWNVDEVIKSLRSLRAGQGQPDIDGLPPLVSVSDKERREGRTYKNALECPICFLYYPPNINTTRCCEQPICTECFVQIKRAEATVTHLESEPAACPYCMEPDFGVIYEIQKIARPDLPSVMSNDSGEVIDPRPLGETARRKSVSSKAKEVVTIDQIRPDWEDQLNAVKAAAARRASRRIIMHRIGDRLIPVGYTSSREGTNMSVGDSGPIERTIDENALQAILAGADRSSRSGRRSRRTGSGDANAGITAAADIEELMLMEAMRLSMLEHEEQQRKQAEAKKKEEEEAKKKAGQDEAAAPVSIAPVVDSLSGPNTASHGSPIPQTPSSANAGLSHPVHPGVEPLPELSSLAIQGPARSP</sequence>
<protein>
    <submittedName>
        <fullName evidence="1">Uncharacterized protein</fullName>
    </submittedName>
</protein>
<dbReference type="Proteomes" id="UP001243375">
    <property type="component" value="Unassembled WGS sequence"/>
</dbReference>
<keyword evidence="2" id="KW-1185">Reference proteome</keyword>
<dbReference type="EMBL" id="JASBWU010000001">
    <property type="protein sequence ID" value="KAJ9125493.1"/>
    <property type="molecule type" value="Genomic_DNA"/>
</dbReference>
<gene>
    <name evidence="1" type="ORF">QFC22_000454</name>
</gene>
<reference evidence="1" key="1">
    <citation type="submission" date="2023-04" db="EMBL/GenBank/DDBJ databases">
        <title>Draft Genome sequencing of Naganishia species isolated from polar environments using Oxford Nanopore Technology.</title>
        <authorList>
            <person name="Leo P."/>
            <person name="Venkateswaran K."/>
        </authorList>
    </citation>
    <scope>NUCLEOTIDE SEQUENCE</scope>
    <source>
        <strain evidence="1">MNA-CCFEE 5425</strain>
    </source>
</reference>
<comment type="caution">
    <text evidence="1">The sequence shown here is derived from an EMBL/GenBank/DDBJ whole genome shotgun (WGS) entry which is preliminary data.</text>
</comment>
<name>A0ACC2XPE7_9TREE</name>
<organism evidence="1 2">
    <name type="scientific">Naganishia vaughanmartiniae</name>
    <dbReference type="NCBI Taxonomy" id="1424756"/>
    <lineage>
        <taxon>Eukaryota</taxon>
        <taxon>Fungi</taxon>
        <taxon>Dikarya</taxon>
        <taxon>Basidiomycota</taxon>
        <taxon>Agaricomycotina</taxon>
        <taxon>Tremellomycetes</taxon>
        <taxon>Filobasidiales</taxon>
        <taxon>Filobasidiaceae</taxon>
        <taxon>Naganishia</taxon>
    </lineage>
</organism>
<proteinExistence type="predicted"/>